<dbReference type="InterPro" id="IPR050879">
    <property type="entry name" value="Acyltransferase_3"/>
</dbReference>
<name>A0A344LD49_9PSEU</name>
<feature type="domain" description="Acyltransferase 3" evidence="2">
    <location>
        <begin position="22"/>
        <end position="340"/>
    </location>
</feature>
<feature type="transmembrane region" description="Helical" evidence="1">
    <location>
        <begin position="239"/>
        <end position="260"/>
    </location>
</feature>
<feature type="transmembrane region" description="Helical" evidence="1">
    <location>
        <begin position="150"/>
        <end position="173"/>
    </location>
</feature>
<feature type="transmembrane region" description="Helical" evidence="1">
    <location>
        <begin position="328"/>
        <end position="349"/>
    </location>
</feature>
<evidence type="ECO:0000313" key="3">
    <source>
        <dbReference type="EMBL" id="AXB45973.1"/>
    </source>
</evidence>
<feature type="transmembrane region" description="Helical" evidence="1">
    <location>
        <begin position="185"/>
        <end position="201"/>
    </location>
</feature>
<feature type="transmembrane region" description="Helical" evidence="1">
    <location>
        <begin position="111"/>
        <end position="130"/>
    </location>
</feature>
<feature type="transmembrane region" description="Helical" evidence="1">
    <location>
        <begin position="71"/>
        <end position="91"/>
    </location>
</feature>
<proteinExistence type="predicted"/>
<keyword evidence="1" id="KW-0812">Transmembrane</keyword>
<dbReference type="GO" id="GO:0016747">
    <property type="term" value="F:acyltransferase activity, transferring groups other than amino-acyl groups"/>
    <property type="evidence" value="ECO:0007669"/>
    <property type="project" value="InterPro"/>
</dbReference>
<reference evidence="3 4" key="1">
    <citation type="submission" date="2016-04" db="EMBL/GenBank/DDBJ databases">
        <title>Complete genome sequence and analysis of deep-sea sediment isolate, Amycolatopsis sp. WP1.</title>
        <authorList>
            <person name="Wang H."/>
            <person name="Chen S."/>
            <person name="Wu Q."/>
        </authorList>
    </citation>
    <scope>NUCLEOTIDE SEQUENCE [LARGE SCALE GENOMIC DNA]</scope>
    <source>
        <strain evidence="3 4">WP1</strain>
    </source>
</reference>
<dbReference type="InterPro" id="IPR002656">
    <property type="entry name" value="Acyl_transf_3_dom"/>
</dbReference>
<organism evidence="3 4">
    <name type="scientific">Amycolatopsis albispora</name>
    <dbReference type="NCBI Taxonomy" id="1804986"/>
    <lineage>
        <taxon>Bacteria</taxon>
        <taxon>Bacillati</taxon>
        <taxon>Actinomycetota</taxon>
        <taxon>Actinomycetes</taxon>
        <taxon>Pseudonocardiales</taxon>
        <taxon>Pseudonocardiaceae</taxon>
        <taxon>Amycolatopsis</taxon>
    </lineage>
</organism>
<sequence length="377" mass="40895">MTQTAERPAPAGAPARGSHYMHGLDVLRVICSVAVLYNHVAGWAKMRGSDDFWLADLIEGGVVESLHLNELLGFVGVGTFLVISGVVVTHVSTREAPGQFLARRAVRLFPALWVAILLAWVLALTGVLGVNHPPEFGDLLLNLGLLNYSVADASTLLAVTWTLTVQVVFYLLAAATIPLLRRWPWLPPAIGAALVSVLISVTNNPTEGGPASLRIIASFLPVLFLGQLVMLVRGKRLAPLPAIALGLVHLWLAARAAATWSGTPDGPAYVRTLVLILLLLLLCTRANGRIARSRVIKVLADRTYAVYLLHFAVVLGTLNLLADPLGFWPALGIGLIVLAITTELLHRFVERPLARGFRRWEARRAARKTEFTRSSDR</sequence>
<dbReference type="Pfam" id="PF01757">
    <property type="entry name" value="Acyl_transf_3"/>
    <property type="match status" value="1"/>
</dbReference>
<dbReference type="GO" id="GO:0016020">
    <property type="term" value="C:membrane"/>
    <property type="evidence" value="ECO:0007669"/>
    <property type="project" value="TreeGrafter"/>
</dbReference>
<dbReference type="AlphaFoldDB" id="A0A344LD49"/>
<accession>A0A344LD49</accession>
<keyword evidence="1" id="KW-0472">Membrane</keyword>
<keyword evidence="4" id="KW-1185">Reference proteome</keyword>
<dbReference type="PANTHER" id="PTHR23028">
    <property type="entry name" value="ACETYLTRANSFERASE"/>
    <property type="match status" value="1"/>
</dbReference>
<feature type="transmembrane region" description="Helical" evidence="1">
    <location>
        <begin position="304"/>
        <end position="322"/>
    </location>
</feature>
<feature type="transmembrane region" description="Helical" evidence="1">
    <location>
        <begin position="266"/>
        <end position="283"/>
    </location>
</feature>
<dbReference type="PANTHER" id="PTHR23028:SF53">
    <property type="entry name" value="ACYL_TRANSF_3 DOMAIN-CONTAINING PROTEIN"/>
    <property type="match status" value="1"/>
</dbReference>
<evidence type="ECO:0000259" key="2">
    <source>
        <dbReference type="Pfam" id="PF01757"/>
    </source>
</evidence>
<feature type="transmembrane region" description="Helical" evidence="1">
    <location>
        <begin position="213"/>
        <end position="232"/>
    </location>
</feature>
<evidence type="ECO:0000313" key="4">
    <source>
        <dbReference type="Proteomes" id="UP000250434"/>
    </source>
</evidence>
<protein>
    <recommendedName>
        <fullName evidence="2">Acyltransferase 3 domain-containing protein</fullName>
    </recommendedName>
</protein>
<evidence type="ECO:0000256" key="1">
    <source>
        <dbReference type="SAM" id="Phobius"/>
    </source>
</evidence>
<keyword evidence="1" id="KW-1133">Transmembrane helix</keyword>
<dbReference type="RefSeq" id="WP_113695204.1">
    <property type="nucleotide sequence ID" value="NZ_CP015163.1"/>
</dbReference>
<dbReference type="OrthoDB" id="3674414at2"/>
<dbReference type="Proteomes" id="UP000250434">
    <property type="component" value="Chromosome"/>
</dbReference>
<dbReference type="GO" id="GO:0000271">
    <property type="term" value="P:polysaccharide biosynthetic process"/>
    <property type="evidence" value="ECO:0007669"/>
    <property type="project" value="TreeGrafter"/>
</dbReference>
<feature type="transmembrane region" description="Helical" evidence="1">
    <location>
        <begin position="26"/>
        <end position="44"/>
    </location>
</feature>
<dbReference type="EMBL" id="CP015163">
    <property type="protein sequence ID" value="AXB45973.1"/>
    <property type="molecule type" value="Genomic_DNA"/>
</dbReference>
<gene>
    <name evidence="3" type="ORF">A4R43_28730</name>
</gene>
<dbReference type="KEGG" id="aab:A4R43_28730"/>